<accession>A0ABW1SDF2</accession>
<proteinExistence type="predicted"/>
<reference evidence="2" key="1">
    <citation type="journal article" date="2019" name="Int. J. Syst. Evol. Microbiol.">
        <title>The Global Catalogue of Microorganisms (GCM) 10K type strain sequencing project: providing services to taxonomists for standard genome sequencing and annotation.</title>
        <authorList>
            <consortium name="The Broad Institute Genomics Platform"/>
            <consortium name="The Broad Institute Genome Sequencing Center for Infectious Disease"/>
            <person name="Wu L."/>
            <person name="Ma J."/>
        </authorList>
    </citation>
    <scope>NUCLEOTIDE SEQUENCE [LARGE SCALE GENOMIC DNA]</scope>
    <source>
        <strain evidence="2">CGMCC-1.15741</strain>
    </source>
</reference>
<dbReference type="EMBL" id="JBHSSW010000066">
    <property type="protein sequence ID" value="MFC6199737.1"/>
    <property type="molecule type" value="Genomic_DNA"/>
</dbReference>
<name>A0ABW1SDF2_9PROT</name>
<organism evidence="1 2">
    <name type="scientific">Ponticaulis profundi</name>
    <dbReference type="NCBI Taxonomy" id="2665222"/>
    <lineage>
        <taxon>Bacteria</taxon>
        <taxon>Pseudomonadati</taxon>
        <taxon>Pseudomonadota</taxon>
        <taxon>Alphaproteobacteria</taxon>
        <taxon>Hyphomonadales</taxon>
        <taxon>Hyphomonadaceae</taxon>
        <taxon>Ponticaulis</taxon>
    </lineage>
</organism>
<comment type="caution">
    <text evidence="1">The sequence shown here is derived from an EMBL/GenBank/DDBJ whole genome shotgun (WGS) entry which is preliminary data.</text>
</comment>
<dbReference type="RefSeq" id="WP_377381114.1">
    <property type="nucleotide sequence ID" value="NZ_JBHSSW010000066.1"/>
</dbReference>
<evidence type="ECO:0000313" key="2">
    <source>
        <dbReference type="Proteomes" id="UP001596303"/>
    </source>
</evidence>
<keyword evidence="2" id="KW-1185">Reference proteome</keyword>
<evidence type="ECO:0000313" key="1">
    <source>
        <dbReference type="EMBL" id="MFC6199737.1"/>
    </source>
</evidence>
<dbReference type="Proteomes" id="UP001596303">
    <property type="component" value="Unassembled WGS sequence"/>
</dbReference>
<gene>
    <name evidence="1" type="ORF">ACFQDM_16785</name>
</gene>
<sequence>MKKSADFEKVCEDTFLPVSRRDSLPRRSIFNPEADDEELMVEAHADPTGESRVKAFTSF</sequence>
<protein>
    <submittedName>
        <fullName evidence="1">Uncharacterized protein</fullName>
    </submittedName>
</protein>